<evidence type="ECO:0000313" key="1">
    <source>
        <dbReference type="EMBL" id="GES83750.1"/>
    </source>
</evidence>
<dbReference type="EMBL" id="BLAL01000073">
    <property type="protein sequence ID" value="GES83750.1"/>
    <property type="molecule type" value="Genomic_DNA"/>
</dbReference>
<dbReference type="Proteomes" id="UP000615446">
    <property type="component" value="Unassembled WGS sequence"/>
</dbReference>
<dbReference type="AlphaFoldDB" id="A0A8H3QJX1"/>
<sequence length="153" mass="18561">MVIIQKKRADKPPHRHVILYDIKEALLSDATLRLYKPASKFTEHIFSYQKTSDIIPRIYVETALNLKSVIFRYYKEYRNLKFDIMISTLDKFRNRRTKKLKKEIKDLPPLSDDPDFYGDIRDHYKFYGIDLYDPKIARILMRAKCMRWQKKPR</sequence>
<comment type="caution">
    <text evidence="1">The sequence shown here is derived from an EMBL/GenBank/DDBJ whole genome shotgun (WGS) entry which is preliminary data.</text>
</comment>
<protein>
    <submittedName>
        <fullName evidence="1">Uncharacterized protein</fullName>
    </submittedName>
</protein>
<reference evidence="1" key="1">
    <citation type="submission" date="2019-10" db="EMBL/GenBank/DDBJ databases">
        <title>Conservation and host-specific expression of non-tandemly repeated heterogenous ribosome RNA gene in arbuscular mycorrhizal fungi.</title>
        <authorList>
            <person name="Maeda T."/>
            <person name="Kobayashi Y."/>
            <person name="Nakagawa T."/>
            <person name="Ezawa T."/>
            <person name="Yamaguchi K."/>
            <person name="Bino T."/>
            <person name="Nishimoto Y."/>
            <person name="Shigenobu S."/>
            <person name="Kawaguchi M."/>
        </authorList>
    </citation>
    <scope>NUCLEOTIDE SEQUENCE</scope>
    <source>
        <strain evidence="1">HR1</strain>
    </source>
</reference>
<organism evidence="1 2">
    <name type="scientific">Rhizophagus clarus</name>
    <dbReference type="NCBI Taxonomy" id="94130"/>
    <lineage>
        <taxon>Eukaryota</taxon>
        <taxon>Fungi</taxon>
        <taxon>Fungi incertae sedis</taxon>
        <taxon>Mucoromycota</taxon>
        <taxon>Glomeromycotina</taxon>
        <taxon>Glomeromycetes</taxon>
        <taxon>Glomerales</taxon>
        <taxon>Glomeraceae</taxon>
        <taxon>Rhizophagus</taxon>
    </lineage>
</organism>
<evidence type="ECO:0000313" key="2">
    <source>
        <dbReference type="Proteomes" id="UP000615446"/>
    </source>
</evidence>
<gene>
    <name evidence="1" type="ORF">RCL2_001090500</name>
</gene>
<proteinExistence type="predicted"/>
<accession>A0A8H3QJX1</accession>
<name>A0A8H3QJX1_9GLOM</name>